<dbReference type="FunFam" id="1.20.1070.10:FF:000009">
    <property type="entry name" value="Olfactory receptor"/>
    <property type="match status" value="1"/>
</dbReference>
<protein>
    <recommendedName>
        <fullName evidence="14">G-protein coupled receptors family 1 profile domain-containing protein</fullName>
    </recommendedName>
</protein>
<evidence type="ECO:0000256" key="6">
    <source>
        <dbReference type="ARBA" id="ARBA00022692"/>
    </source>
</evidence>
<dbReference type="GO" id="GO:0004984">
    <property type="term" value="F:olfactory receptor activity"/>
    <property type="evidence" value="ECO:0007669"/>
    <property type="project" value="InterPro"/>
</dbReference>
<dbReference type="FunFam" id="1.10.1220.70:FF:000001">
    <property type="entry name" value="Olfactory receptor"/>
    <property type="match status" value="1"/>
</dbReference>
<dbReference type="SUPFAM" id="SSF81321">
    <property type="entry name" value="Family A G protein-coupled receptor-like"/>
    <property type="match status" value="1"/>
</dbReference>
<keyword evidence="6 13" id="KW-0812">Transmembrane</keyword>
<keyword evidence="12" id="KW-0807">Transducer</keyword>
<feature type="domain" description="G-protein coupled receptors family 1 profile" evidence="14">
    <location>
        <begin position="41"/>
        <end position="290"/>
    </location>
</feature>
<comment type="similarity">
    <text evidence="3">Belongs to the G-protein coupled receptor 1 family.</text>
</comment>
<comment type="subcellular location">
    <subcellularLocation>
        <location evidence="2">Cell membrane</location>
        <topology evidence="2">Multi-pass membrane protein</topology>
    </subcellularLocation>
</comment>
<feature type="transmembrane region" description="Helical" evidence="13">
    <location>
        <begin position="272"/>
        <end position="292"/>
    </location>
</feature>
<feature type="transmembrane region" description="Helical" evidence="13">
    <location>
        <begin position="197"/>
        <end position="219"/>
    </location>
</feature>
<dbReference type="Pfam" id="PF13853">
    <property type="entry name" value="7tm_4"/>
    <property type="match status" value="1"/>
</dbReference>
<keyword evidence="10 13" id="KW-0472">Membrane</keyword>
<dbReference type="InterPro" id="IPR000276">
    <property type="entry name" value="GPCR_Rhodpsn"/>
</dbReference>
<dbReference type="CDD" id="cd15234">
    <property type="entry name" value="7tmA_OR7-like"/>
    <property type="match status" value="1"/>
</dbReference>
<evidence type="ECO:0000256" key="7">
    <source>
        <dbReference type="ARBA" id="ARBA00022725"/>
    </source>
</evidence>
<dbReference type="Proteomes" id="UP000326458">
    <property type="component" value="Unassembled WGS sequence"/>
</dbReference>
<feature type="transmembrane region" description="Helical" evidence="13">
    <location>
        <begin position="240"/>
        <end position="260"/>
    </location>
</feature>
<evidence type="ECO:0000256" key="11">
    <source>
        <dbReference type="ARBA" id="ARBA00023170"/>
    </source>
</evidence>
<comment type="function">
    <text evidence="1">Putative odorant or sperm cell receptor.</text>
</comment>
<name>A0A5N3UQK4_MUNMU</name>
<accession>A0A5N3UQK4</accession>
<evidence type="ECO:0000256" key="10">
    <source>
        <dbReference type="ARBA" id="ARBA00023136"/>
    </source>
</evidence>
<dbReference type="PRINTS" id="PR00237">
    <property type="entry name" value="GPCRRHODOPSN"/>
</dbReference>
<keyword evidence="4" id="KW-1003">Cell membrane</keyword>
<keyword evidence="8 13" id="KW-1133">Transmembrane helix</keyword>
<dbReference type="AlphaFoldDB" id="A0A5N3UQK4"/>
<reference evidence="15 16" key="1">
    <citation type="submission" date="2019-06" db="EMBL/GenBank/DDBJ databases">
        <title>Discovery of a novel chromosome fission-fusion reversal in muntjac.</title>
        <authorList>
            <person name="Mudd A.B."/>
            <person name="Bredeson J.V."/>
            <person name="Baum R."/>
            <person name="Hockemeyer D."/>
            <person name="Rokhsar D.S."/>
        </authorList>
    </citation>
    <scope>NUCLEOTIDE SEQUENCE [LARGE SCALE GENOMIC DNA]</scope>
    <source>
        <strain evidence="15">UTSW_UCB_Mm</strain>
        <tissue evidence="15">Fibroblast cell line</tissue>
    </source>
</reference>
<dbReference type="PANTHER" id="PTHR48001">
    <property type="entry name" value="OLFACTORY RECEPTOR"/>
    <property type="match status" value="1"/>
</dbReference>
<keyword evidence="11" id="KW-0675">Receptor</keyword>
<feature type="transmembrane region" description="Helical" evidence="13">
    <location>
        <begin position="140"/>
        <end position="158"/>
    </location>
</feature>
<evidence type="ECO:0000256" key="5">
    <source>
        <dbReference type="ARBA" id="ARBA00022606"/>
    </source>
</evidence>
<evidence type="ECO:0000256" key="4">
    <source>
        <dbReference type="ARBA" id="ARBA00022475"/>
    </source>
</evidence>
<comment type="caution">
    <text evidence="15">The sequence shown here is derived from an EMBL/GenBank/DDBJ whole genome shotgun (WGS) entry which is preliminary data.</text>
</comment>
<gene>
    <name evidence="15" type="ORF">FD754_024202</name>
</gene>
<dbReference type="EMBL" id="VCEA01002628">
    <property type="protein sequence ID" value="KAB0339008.1"/>
    <property type="molecule type" value="Genomic_DNA"/>
</dbReference>
<feature type="transmembrane region" description="Helical" evidence="13">
    <location>
        <begin position="98"/>
        <end position="120"/>
    </location>
</feature>
<sequence length="309" mass="34400">MELQNLTSFSEFLLLGLSDDLNLQPFIYGLFLFMYLVTMLGNLLIILAVSSDSHLHTPMYFFLSNLSLADIGFSTTTVPKMLVNIQAHSKSITYAGCLTQISFFILFGCLESLLLSVMAYDRLVAICHPLHYPVIMKPRICGLLVLVSFFISLLDSQMHCLMVSQLTFCKDAEIPHFFCDVPKLHDLACSDTSGSNIVMFFAGTISGFLPISGIVFSYYRIVSSILRVSSSSGRYKALSTCGSHLLVVFLFYGTGLRVYLSSAVSSSPRKDAVVSVMYTVVTPMLNPFIYSLRNKDIKSALWRIISRIV</sequence>
<evidence type="ECO:0000256" key="2">
    <source>
        <dbReference type="ARBA" id="ARBA00004651"/>
    </source>
</evidence>
<keyword evidence="7" id="KW-0552">Olfaction</keyword>
<keyword evidence="9" id="KW-0297">G-protein coupled receptor</keyword>
<keyword evidence="16" id="KW-1185">Reference proteome</keyword>
<evidence type="ECO:0000256" key="8">
    <source>
        <dbReference type="ARBA" id="ARBA00022989"/>
    </source>
</evidence>
<evidence type="ECO:0000313" key="15">
    <source>
        <dbReference type="EMBL" id="KAB0339008.1"/>
    </source>
</evidence>
<proteinExistence type="inferred from homology"/>
<evidence type="ECO:0000256" key="9">
    <source>
        <dbReference type="ARBA" id="ARBA00023040"/>
    </source>
</evidence>
<dbReference type="InterPro" id="IPR000725">
    <property type="entry name" value="Olfact_rcpt"/>
</dbReference>
<evidence type="ECO:0000256" key="13">
    <source>
        <dbReference type="SAM" id="Phobius"/>
    </source>
</evidence>
<feature type="transmembrane region" description="Helical" evidence="13">
    <location>
        <begin position="59"/>
        <end position="78"/>
    </location>
</feature>
<dbReference type="InterPro" id="IPR017452">
    <property type="entry name" value="GPCR_Rhodpsn_7TM"/>
</dbReference>
<dbReference type="PROSITE" id="PS50262">
    <property type="entry name" value="G_PROTEIN_RECEP_F1_2"/>
    <property type="match status" value="1"/>
</dbReference>
<keyword evidence="5" id="KW-0716">Sensory transduction</keyword>
<evidence type="ECO:0000256" key="3">
    <source>
        <dbReference type="ARBA" id="ARBA00010663"/>
    </source>
</evidence>
<dbReference type="GO" id="GO:0005886">
    <property type="term" value="C:plasma membrane"/>
    <property type="evidence" value="ECO:0007669"/>
    <property type="project" value="UniProtKB-SubCell"/>
</dbReference>
<evidence type="ECO:0000256" key="12">
    <source>
        <dbReference type="ARBA" id="ARBA00023224"/>
    </source>
</evidence>
<evidence type="ECO:0000313" key="16">
    <source>
        <dbReference type="Proteomes" id="UP000326458"/>
    </source>
</evidence>
<feature type="transmembrane region" description="Helical" evidence="13">
    <location>
        <begin position="26"/>
        <end position="47"/>
    </location>
</feature>
<organism evidence="15 16">
    <name type="scientific">Muntiacus muntjak</name>
    <name type="common">Barking deer</name>
    <name type="synonym">Indian muntjac</name>
    <dbReference type="NCBI Taxonomy" id="9888"/>
    <lineage>
        <taxon>Eukaryota</taxon>
        <taxon>Metazoa</taxon>
        <taxon>Chordata</taxon>
        <taxon>Craniata</taxon>
        <taxon>Vertebrata</taxon>
        <taxon>Euteleostomi</taxon>
        <taxon>Mammalia</taxon>
        <taxon>Eutheria</taxon>
        <taxon>Laurasiatheria</taxon>
        <taxon>Artiodactyla</taxon>
        <taxon>Ruminantia</taxon>
        <taxon>Pecora</taxon>
        <taxon>Cervidae</taxon>
        <taxon>Muntiacinae</taxon>
        <taxon>Muntiacus</taxon>
    </lineage>
</organism>
<evidence type="ECO:0000256" key="1">
    <source>
        <dbReference type="ARBA" id="ARBA00003929"/>
    </source>
</evidence>
<evidence type="ECO:0000259" key="14">
    <source>
        <dbReference type="PROSITE" id="PS50262"/>
    </source>
</evidence>
<dbReference type="GO" id="GO:0004930">
    <property type="term" value="F:G protein-coupled receptor activity"/>
    <property type="evidence" value="ECO:0007669"/>
    <property type="project" value="UniProtKB-KW"/>
</dbReference>
<dbReference type="Gene3D" id="1.20.1070.10">
    <property type="entry name" value="Rhodopsin 7-helix transmembrane proteins"/>
    <property type="match status" value="1"/>
</dbReference>
<dbReference type="PRINTS" id="PR00245">
    <property type="entry name" value="OLFACTORYR"/>
</dbReference>